<evidence type="ECO:0000313" key="2">
    <source>
        <dbReference type="Proteomes" id="UP000521922"/>
    </source>
</evidence>
<keyword evidence="2" id="KW-1185">Reference proteome</keyword>
<organism evidence="1 2">
    <name type="scientific">Kineococcus aurantiacus</name>
    <dbReference type="NCBI Taxonomy" id="37633"/>
    <lineage>
        <taxon>Bacteria</taxon>
        <taxon>Bacillati</taxon>
        <taxon>Actinomycetota</taxon>
        <taxon>Actinomycetes</taxon>
        <taxon>Kineosporiales</taxon>
        <taxon>Kineosporiaceae</taxon>
        <taxon>Kineococcus</taxon>
    </lineage>
</organism>
<dbReference type="EMBL" id="JACCBB010000001">
    <property type="protein sequence ID" value="NYD24870.1"/>
    <property type="molecule type" value="Genomic_DNA"/>
</dbReference>
<protein>
    <submittedName>
        <fullName evidence="1">Uncharacterized protein</fullName>
    </submittedName>
</protein>
<sequence>MSWADVLPPHIPWFRPTRGCVELPAVGLRLAARPGTGPRLGGAVLAGVLDGPFTFLDLSDLTDRQVQQEVRPAFDRVEDPSSITVATTMPLRDGAPPSRWRHRLATFGARLGRHGPDVLLLDDRDGAPGPRTAAGSASVLAEELARARDEGAVRLVALSGAAAALEACLERGLPALVLDHDDRLARTTRTGPVRGNATAGLEAVRVPLRRSRASGDLGSAALPSARLRAVCAEFGIDPRTALLQSHLRDLATTTTVLRVADEKAVRAVARSAGTWVPEEFWVELASVGAPPGPRR</sequence>
<evidence type="ECO:0000313" key="1">
    <source>
        <dbReference type="EMBL" id="NYD24870.1"/>
    </source>
</evidence>
<proteinExistence type="predicted"/>
<dbReference type="Proteomes" id="UP000521922">
    <property type="component" value="Unassembled WGS sequence"/>
</dbReference>
<dbReference type="RefSeq" id="WP_179755554.1">
    <property type="nucleotide sequence ID" value="NZ_BAAAGN010000015.1"/>
</dbReference>
<name>A0A7Y9DQD1_9ACTN</name>
<gene>
    <name evidence="1" type="ORF">BJ968_004410</name>
</gene>
<reference evidence="1 2" key="1">
    <citation type="submission" date="2020-07" db="EMBL/GenBank/DDBJ databases">
        <title>Sequencing the genomes of 1000 actinobacteria strains.</title>
        <authorList>
            <person name="Klenk H.-P."/>
        </authorList>
    </citation>
    <scope>NUCLEOTIDE SEQUENCE [LARGE SCALE GENOMIC DNA]</scope>
    <source>
        <strain evidence="1 2">DSM 7487</strain>
    </source>
</reference>
<accession>A0A7Y9DQD1</accession>
<dbReference type="AlphaFoldDB" id="A0A7Y9DQD1"/>
<comment type="caution">
    <text evidence="1">The sequence shown here is derived from an EMBL/GenBank/DDBJ whole genome shotgun (WGS) entry which is preliminary data.</text>
</comment>